<gene>
    <name evidence="7" type="ORF">PV07_11759</name>
</gene>
<keyword evidence="2" id="KW-0808">Transferase</keyword>
<feature type="transmembrane region" description="Helical" evidence="4">
    <location>
        <begin position="334"/>
        <end position="351"/>
    </location>
</feature>
<feature type="transmembrane region" description="Helical" evidence="4">
    <location>
        <begin position="187"/>
        <end position="205"/>
    </location>
</feature>
<dbReference type="OrthoDB" id="541052at2759"/>
<feature type="transmembrane region" description="Helical" evidence="4">
    <location>
        <begin position="394"/>
        <end position="413"/>
    </location>
</feature>
<reference evidence="7 8" key="1">
    <citation type="submission" date="2015-01" db="EMBL/GenBank/DDBJ databases">
        <title>The Genome Sequence of Cladophialophora immunda CBS83496.</title>
        <authorList>
            <consortium name="The Broad Institute Genomics Platform"/>
            <person name="Cuomo C."/>
            <person name="de Hoog S."/>
            <person name="Gorbushina A."/>
            <person name="Stielow B."/>
            <person name="Teixiera M."/>
            <person name="Abouelleil A."/>
            <person name="Chapman S.B."/>
            <person name="Priest M."/>
            <person name="Young S.K."/>
            <person name="Wortman J."/>
            <person name="Nusbaum C."/>
            <person name="Birren B."/>
        </authorList>
    </citation>
    <scope>NUCLEOTIDE SEQUENCE [LARGE SCALE GENOMIC DNA]</scope>
    <source>
        <strain evidence="7 8">CBS 83496</strain>
    </source>
</reference>
<keyword evidence="5" id="KW-0732">Signal</keyword>
<evidence type="ECO:0000313" key="8">
    <source>
        <dbReference type="Proteomes" id="UP000054466"/>
    </source>
</evidence>
<dbReference type="Pfam" id="PF05686">
    <property type="entry name" value="Glyco_transf_90"/>
    <property type="match status" value="1"/>
</dbReference>
<dbReference type="GO" id="GO:0016740">
    <property type="term" value="F:transferase activity"/>
    <property type="evidence" value="ECO:0007669"/>
    <property type="project" value="UniProtKB-KW"/>
</dbReference>
<evidence type="ECO:0000256" key="4">
    <source>
        <dbReference type="SAM" id="Phobius"/>
    </source>
</evidence>
<feature type="transmembrane region" description="Helical" evidence="4">
    <location>
        <begin position="225"/>
        <end position="247"/>
    </location>
</feature>
<feature type="region of interest" description="Disordered" evidence="3">
    <location>
        <begin position="580"/>
        <end position="608"/>
    </location>
</feature>
<feature type="signal peptide" evidence="5">
    <location>
        <begin position="1"/>
        <end position="21"/>
    </location>
</feature>
<sequence>MATKLDILCFSLSLLLAASLAHLIPVSTAFDRPIHTVVLALTACSFALPSANRAIPQLFPSSDAKQNQGQYAALPLEELGEEANGRLEDPDTNPAHHRHTGKVRISVLALAVSALSLRIELYRRISLATECTIASVEMFLPFLLAVYDSFRFQRSVDMQDEEKPDSSVYESLRAAARTYILRPRTRYLLSMFMVSYGCYLTQGLWTSTNSTYICPLALGEPKAIPMMQVCALALDFCLAVIAFETVPKSDGSGLSGRRCVVLWSSTMIATSVIWSITAIFVYIFKPEYRLWLLYLFPPLDVGTIIAMGCLIFLFCVLCISLLHSIMTYGALEMTTYLTAFTTMIPALEFIWSHRNPFPQTPFSATTLSFLMIFLGQWGYRWIQQELGDKDPMRPSRQFLLFVVLCVAIFPAWLKKDYVHFHPIDMLMYDATLHHNKYLETVGSTSSLADAVAGYTSRYNRNPPPGFDVWFEYAKNRSVLIVDEYDQIYHDLLPFRAVPPSELRSQTWQMVSNPWNEISGITIRNGEAKVQENVLPTHRWMLEGVAVLINSFARYLPDMDLAFNLNDESRVAVPYEQMKDLQEKGRAKDKSGSSSWSTDRAGGWPPIPETEYKETIFRDNSWRNSFRAFGSVSCPPSSLARASLHISSQSHICASCVAPHSLGQFVGNWSDAADICHQPDLARLHGFYLSPAAFKTSYQLMPVFSQSKPHGYSDILYPSAWNYMDKAIYAPSGPQGTPEEDDYHPGFPDPPFEEKENILFWRGATSEGVSSDSGAWRGMTRQRLVHMANNLTNHPHDAVTILLPSPADHSKYQYQTISGPDVAKLGLQTDIAVVDFIARCGGKDCTDQAQEFNLVEPTDFQAHWRYRFLFDLDGAGFSGRFLPFLHSRSLPFKTALFREWYDSRLTAWLHFVPQDLRLHGVWSSLAYFAGVNGTMFGHRIWWKPHLKEAEMIAQAGREWAAKVLRKEDMESYFFRLLLEWARLTDDNRDELGFVL</sequence>
<evidence type="ECO:0000313" key="7">
    <source>
        <dbReference type="EMBL" id="KIW23571.1"/>
    </source>
</evidence>
<evidence type="ECO:0000256" key="2">
    <source>
        <dbReference type="ARBA" id="ARBA00022679"/>
    </source>
</evidence>
<dbReference type="Proteomes" id="UP000054466">
    <property type="component" value="Unassembled WGS sequence"/>
</dbReference>
<feature type="transmembrane region" description="Helical" evidence="4">
    <location>
        <begin position="363"/>
        <end position="382"/>
    </location>
</feature>
<organism evidence="7 8">
    <name type="scientific">Cladophialophora immunda</name>
    <dbReference type="NCBI Taxonomy" id="569365"/>
    <lineage>
        <taxon>Eukaryota</taxon>
        <taxon>Fungi</taxon>
        <taxon>Dikarya</taxon>
        <taxon>Ascomycota</taxon>
        <taxon>Pezizomycotina</taxon>
        <taxon>Eurotiomycetes</taxon>
        <taxon>Chaetothyriomycetidae</taxon>
        <taxon>Chaetothyriales</taxon>
        <taxon>Herpotrichiellaceae</taxon>
        <taxon>Cladophialophora</taxon>
    </lineage>
</organism>
<dbReference type="AlphaFoldDB" id="A0A0D1Z7J6"/>
<dbReference type="VEuPathDB" id="FungiDB:PV07_11759"/>
<dbReference type="SMART" id="SM00672">
    <property type="entry name" value="CAP10"/>
    <property type="match status" value="1"/>
</dbReference>
<evidence type="ECO:0000256" key="3">
    <source>
        <dbReference type="SAM" id="MobiDB-lite"/>
    </source>
</evidence>
<feature type="transmembrane region" description="Helical" evidence="4">
    <location>
        <begin position="259"/>
        <end position="284"/>
    </location>
</feature>
<dbReference type="GeneID" id="27350953"/>
<dbReference type="PANTHER" id="PTHR12203:SF35">
    <property type="entry name" value="PROTEIN O-GLUCOSYLTRANSFERASE 1"/>
    <property type="match status" value="1"/>
</dbReference>
<feature type="domain" description="Glycosyl transferase CAP10" evidence="6">
    <location>
        <begin position="676"/>
        <end position="986"/>
    </location>
</feature>
<protein>
    <recommendedName>
        <fullName evidence="6">Glycosyl transferase CAP10 domain-containing protein</fullName>
    </recommendedName>
</protein>
<feature type="transmembrane region" description="Helical" evidence="4">
    <location>
        <begin position="304"/>
        <end position="322"/>
    </location>
</feature>
<proteinExistence type="inferred from homology"/>
<evidence type="ECO:0000256" key="5">
    <source>
        <dbReference type="SAM" id="SignalP"/>
    </source>
</evidence>
<keyword evidence="4" id="KW-0472">Membrane</keyword>
<accession>A0A0D1Z7J6</accession>
<dbReference type="HOGENOM" id="CLU_005027_1_1_1"/>
<evidence type="ECO:0000259" key="6">
    <source>
        <dbReference type="SMART" id="SM00672"/>
    </source>
</evidence>
<dbReference type="EMBL" id="KN847046">
    <property type="protein sequence ID" value="KIW23571.1"/>
    <property type="molecule type" value="Genomic_DNA"/>
</dbReference>
<name>A0A0D1Z7J6_9EURO</name>
<keyword evidence="8" id="KW-1185">Reference proteome</keyword>
<dbReference type="InterPro" id="IPR006598">
    <property type="entry name" value="CAP10"/>
</dbReference>
<dbReference type="RefSeq" id="XP_016243787.1">
    <property type="nucleotide sequence ID" value="XM_016399225.1"/>
</dbReference>
<feature type="chain" id="PRO_5002252558" description="Glycosyl transferase CAP10 domain-containing protein" evidence="5">
    <location>
        <begin position="22"/>
        <end position="994"/>
    </location>
</feature>
<feature type="transmembrane region" description="Helical" evidence="4">
    <location>
        <begin position="33"/>
        <end position="51"/>
    </location>
</feature>
<keyword evidence="4" id="KW-0812">Transmembrane</keyword>
<keyword evidence="4" id="KW-1133">Transmembrane helix</keyword>
<feature type="compositionally biased region" description="Basic and acidic residues" evidence="3">
    <location>
        <begin position="580"/>
        <end position="590"/>
    </location>
</feature>
<dbReference type="InterPro" id="IPR051091">
    <property type="entry name" value="O-Glucosyltr/Glycosyltrsf_90"/>
</dbReference>
<comment type="similarity">
    <text evidence="1">Belongs to the glycosyltransferase 90 family.</text>
</comment>
<evidence type="ECO:0000256" key="1">
    <source>
        <dbReference type="ARBA" id="ARBA00010118"/>
    </source>
</evidence>
<dbReference type="PANTHER" id="PTHR12203">
    <property type="entry name" value="KDEL LYS-ASP-GLU-LEU CONTAINING - RELATED"/>
    <property type="match status" value="1"/>
</dbReference>